<dbReference type="RefSeq" id="WP_406768479.1">
    <property type="nucleotide sequence ID" value="NZ_JBJHZZ010000001.1"/>
</dbReference>
<feature type="transmembrane region" description="Helical" evidence="5">
    <location>
        <begin position="235"/>
        <end position="255"/>
    </location>
</feature>
<evidence type="ECO:0000256" key="3">
    <source>
        <dbReference type="ARBA" id="ARBA00022989"/>
    </source>
</evidence>
<dbReference type="PANTHER" id="PTHR22773">
    <property type="entry name" value="NADH DEHYDROGENASE"/>
    <property type="match status" value="1"/>
</dbReference>
<evidence type="ECO:0000256" key="1">
    <source>
        <dbReference type="ARBA" id="ARBA00004127"/>
    </source>
</evidence>
<gene>
    <name evidence="5" type="primary">nuoN</name>
    <name evidence="8" type="ORF">ACJDUG_03435</name>
</gene>
<evidence type="ECO:0000259" key="7">
    <source>
        <dbReference type="Pfam" id="PF00361"/>
    </source>
</evidence>
<dbReference type="InterPro" id="IPR010096">
    <property type="entry name" value="NADH-Q_OxRdtase_suN/2"/>
</dbReference>
<evidence type="ECO:0000313" key="9">
    <source>
        <dbReference type="Proteomes" id="UP001623591"/>
    </source>
</evidence>
<keyword evidence="3 5" id="KW-1133">Transmembrane helix</keyword>
<dbReference type="HAMAP" id="MF_00445">
    <property type="entry name" value="NDH1_NuoN_1"/>
    <property type="match status" value="1"/>
</dbReference>
<evidence type="ECO:0000256" key="5">
    <source>
        <dbReference type="HAMAP-Rule" id="MF_00445"/>
    </source>
</evidence>
<reference evidence="8 9" key="1">
    <citation type="submission" date="2024-11" db="EMBL/GenBank/DDBJ databases">
        <authorList>
            <person name="Heng Y.C."/>
            <person name="Lim A.C.H."/>
            <person name="Lee J.K.Y."/>
            <person name="Kittelmann S."/>
        </authorList>
    </citation>
    <scope>NUCLEOTIDE SEQUENCE [LARGE SCALE GENOMIC DNA]</scope>
    <source>
        <strain evidence="8 9">WILCCON 0185</strain>
    </source>
</reference>
<feature type="transmembrane region" description="Helical" evidence="5">
    <location>
        <begin position="155"/>
        <end position="179"/>
    </location>
</feature>
<keyword evidence="5" id="KW-0813">Transport</keyword>
<feature type="domain" description="NADH:quinone oxidoreductase/Mrp antiporter transmembrane" evidence="7">
    <location>
        <begin position="120"/>
        <end position="412"/>
    </location>
</feature>
<feature type="transmembrane region" description="Helical" evidence="5">
    <location>
        <begin position="295"/>
        <end position="314"/>
    </location>
</feature>
<feature type="transmembrane region" description="Helical" evidence="5">
    <location>
        <begin position="199"/>
        <end position="223"/>
    </location>
</feature>
<comment type="caution">
    <text evidence="8">The sequence shown here is derived from an EMBL/GenBank/DDBJ whole genome shotgun (WGS) entry which is preliminary data.</text>
</comment>
<comment type="function">
    <text evidence="5">NDH-1 shuttles electrons from NADH, via FMN and iron-sulfur (Fe-S) centers, to quinones in the respiratory chain. The immediate electron acceptor for the enzyme in this species is believed to be a menaquinone. Couples the redox reaction to proton translocation (for every two electrons transferred, four hydrogen ions are translocated across the cytoplasmic membrane), and thus conserves the redox energy in a proton gradient.</text>
</comment>
<proteinExistence type="inferred from homology"/>
<organism evidence="8 9">
    <name type="scientific">Candidatus Clostridium stratigraminis</name>
    <dbReference type="NCBI Taxonomy" id="3381661"/>
    <lineage>
        <taxon>Bacteria</taxon>
        <taxon>Bacillati</taxon>
        <taxon>Bacillota</taxon>
        <taxon>Clostridia</taxon>
        <taxon>Eubacteriales</taxon>
        <taxon>Clostridiaceae</taxon>
        <taxon>Clostridium</taxon>
    </lineage>
</organism>
<accession>A0ABW8T0H3</accession>
<dbReference type="Proteomes" id="UP001623591">
    <property type="component" value="Unassembled WGS sequence"/>
</dbReference>
<dbReference type="EC" id="7.1.1.-" evidence="5"/>
<comment type="subunit">
    <text evidence="5">NDH-1 is composed of 14 different subunits. Subunits NuoA, H, J, K, L, M, N constitute the membrane sector of the complex.</text>
</comment>
<feature type="transmembrane region" description="Helical" evidence="5">
    <location>
        <begin position="363"/>
        <end position="386"/>
    </location>
</feature>
<feature type="transmembrane region" description="Helical" evidence="5">
    <location>
        <begin position="439"/>
        <end position="458"/>
    </location>
</feature>
<keyword evidence="4 5" id="KW-0472">Membrane</keyword>
<dbReference type="InterPro" id="IPR001750">
    <property type="entry name" value="ND/Mrp_TM"/>
</dbReference>
<keyword evidence="5" id="KW-0874">Quinone</keyword>
<keyword evidence="9" id="KW-1185">Reference proteome</keyword>
<comment type="subcellular location">
    <subcellularLocation>
        <location evidence="5">Cell membrane</location>
        <topology evidence="5">Multi-pass membrane protein</topology>
    </subcellularLocation>
    <subcellularLocation>
        <location evidence="1">Endomembrane system</location>
        <topology evidence="1">Multi-pass membrane protein</topology>
    </subcellularLocation>
    <subcellularLocation>
        <location evidence="6">Membrane</location>
        <topology evidence="6">Multi-pass membrane protein</topology>
    </subcellularLocation>
</comment>
<evidence type="ECO:0000313" key="8">
    <source>
        <dbReference type="EMBL" id="MFL0246028.1"/>
    </source>
</evidence>
<evidence type="ECO:0000256" key="2">
    <source>
        <dbReference type="ARBA" id="ARBA00022692"/>
    </source>
</evidence>
<comment type="similarity">
    <text evidence="5">Belongs to the complex I subunit 2 family.</text>
</comment>
<sequence>MNYNAITLEILVAILGIVLLALSLILPKGKKNVIGYISAAALLAILAVSFIYKPSEGISFIKGIYVSDSISTYFKQIFIIAAALVTLMSVTYVKNLTDSKSEFFVLLIFALLGMMVMASANDFITLYIGLELMSISFIVLTAFDKKSIKSTEAGIKYVLLNAMSSAVLLYGMSLIYGISSSPVFTDIIAFMKTGSAQPIVVVGGVLLIAGFGFKISAVPFHMWSPDIYEGAPTPITAFLAAGSKIAAFSVMIKLFMQIMQYSYNTMVVLIIVLAALSILIGNIIAIPQTNLKRMLAYSSIAHAGYILVGLVSYTKGGISAMLYYLLLYVFANIGAFASITAFTNQTGKEDIKDFSGMWKRSPFLSSILLICLLCLAGIPPTAGFIGKFFLFSEAIKQGYLWLALFAMLMSVVSMYYYSIVIRVMLMNDAEDPTPIKIHSSLKVVMVVCIIMILVMGLFPGTISDWTTTVANTFIR</sequence>
<dbReference type="NCBIfam" id="TIGR01770">
    <property type="entry name" value="NDH_I_N"/>
    <property type="match status" value="1"/>
</dbReference>
<feature type="transmembrane region" description="Helical" evidence="5">
    <location>
        <begin position="72"/>
        <end position="91"/>
    </location>
</feature>
<protein>
    <recommendedName>
        <fullName evidence="5">NADH-quinone oxidoreductase subunit N</fullName>
        <ecNumber evidence="5">7.1.1.-</ecNumber>
    </recommendedName>
    <alternativeName>
        <fullName evidence="5">NADH dehydrogenase I subunit N</fullName>
    </alternativeName>
    <alternativeName>
        <fullName evidence="5">NDH-1 subunit N</fullName>
    </alternativeName>
</protein>
<evidence type="ECO:0000256" key="6">
    <source>
        <dbReference type="RuleBase" id="RU000320"/>
    </source>
</evidence>
<feature type="transmembrane region" description="Helical" evidence="5">
    <location>
        <begin position="126"/>
        <end position="143"/>
    </location>
</feature>
<evidence type="ECO:0000256" key="4">
    <source>
        <dbReference type="ARBA" id="ARBA00023136"/>
    </source>
</evidence>
<feature type="transmembrane region" description="Helical" evidence="5">
    <location>
        <begin position="6"/>
        <end position="26"/>
    </location>
</feature>
<feature type="transmembrane region" description="Helical" evidence="5">
    <location>
        <begin position="320"/>
        <end position="342"/>
    </location>
</feature>
<keyword evidence="2 5" id="KW-0812">Transmembrane</keyword>
<keyword evidence="5" id="KW-1278">Translocase</keyword>
<feature type="transmembrane region" description="Helical" evidence="5">
    <location>
        <begin position="103"/>
        <end position="120"/>
    </location>
</feature>
<dbReference type="Pfam" id="PF00361">
    <property type="entry name" value="Proton_antipo_M"/>
    <property type="match status" value="1"/>
</dbReference>
<feature type="transmembrane region" description="Helical" evidence="5">
    <location>
        <begin position="33"/>
        <end position="52"/>
    </location>
</feature>
<keyword evidence="5" id="KW-0520">NAD</keyword>
<keyword evidence="5" id="KW-1003">Cell membrane</keyword>
<feature type="transmembrane region" description="Helical" evidence="5">
    <location>
        <begin position="261"/>
        <end position="283"/>
    </location>
</feature>
<dbReference type="EMBL" id="JBJHZZ010000001">
    <property type="protein sequence ID" value="MFL0246028.1"/>
    <property type="molecule type" value="Genomic_DNA"/>
</dbReference>
<comment type="catalytic activity">
    <reaction evidence="5">
        <text>a quinone + NADH + 5 H(+)(in) = a quinol + NAD(+) + 4 H(+)(out)</text>
        <dbReference type="Rhea" id="RHEA:57888"/>
        <dbReference type="ChEBI" id="CHEBI:15378"/>
        <dbReference type="ChEBI" id="CHEBI:24646"/>
        <dbReference type="ChEBI" id="CHEBI:57540"/>
        <dbReference type="ChEBI" id="CHEBI:57945"/>
        <dbReference type="ChEBI" id="CHEBI:132124"/>
    </reaction>
</comment>
<feature type="transmembrane region" description="Helical" evidence="5">
    <location>
        <begin position="398"/>
        <end position="418"/>
    </location>
</feature>
<name>A0ABW8T0H3_9CLOT</name>